<sequence>MEFSPCVQIEDEHKTFANAQFFAINGNFIPKERPAVHTNQASCGALYPSALELDKSFSGAKNSPEGRITNGKTGCYPRETLAVVLKAPAAPLSFHNREEINPAKPQNKAAGKASQEESNSWAQNPPKDPILPRERQAFTSEASKQPPKALSPSPSSPN</sequence>
<evidence type="ECO:0000313" key="3">
    <source>
        <dbReference type="Proteomes" id="UP000298652"/>
    </source>
</evidence>
<organism evidence="2 3">
    <name type="scientific">Setaria viridis</name>
    <name type="common">Green bristlegrass</name>
    <name type="synonym">Setaria italica subsp. viridis</name>
    <dbReference type="NCBI Taxonomy" id="4556"/>
    <lineage>
        <taxon>Eukaryota</taxon>
        <taxon>Viridiplantae</taxon>
        <taxon>Streptophyta</taxon>
        <taxon>Embryophyta</taxon>
        <taxon>Tracheophyta</taxon>
        <taxon>Spermatophyta</taxon>
        <taxon>Magnoliopsida</taxon>
        <taxon>Liliopsida</taxon>
        <taxon>Poales</taxon>
        <taxon>Poaceae</taxon>
        <taxon>PACMAD clade</taxon>
        <taxon>Panicoideae</taxon>
        <taxon>Panicodae</taxon>
        <taxon>Paniceae</taxon>
        <taxon>Cenchrinae</taxon>
        <taxon>Setaria</taxon>
    </lineage>
</organism>
<gene>
    <name evidence="2" type="ORF">SEVIR_5G376300v2</name>
</gene>
<feature type="compositionally biased region" description="Low complexity" evidence="1">
    <location>
        <begin position="142"/>
        <end position="158"/>
    </location>
</feature>
<dbReference type="Gramene" id="TKW17565">
    <property type="protein sequence ID" value="TKW17565"/>
    <property type="gene ID" value="SEVIR_5G376300v2"/>
</dbReference>
<accession>A0A4U6UQK0</accession>
<dbReference type="Proteomes" id="UP000298652">
    <property type="component" value="Chromosome 5"/>
</dbReference>
<dbReference type="EMBL" id="CM016556">
    <property type="protein sequence ID" value="TKW17565.1"/>
    <property type="molecule type" value="Genomic_DNA"/>
</dbReference>
<reference evidence="2" key="1">
    <citation type="submission" date="2019-03" db="EMBL/GenBank/DDBJ databases">
        <title>WGS assembly of Setaria viridis.</title>
        <authorList>
            <person name="Huang P."/>
            <person name="Jenkins J."/>
            <person name="Grimwood J."/>
            <person name="Barry K."/>
            <person name="Healey A."/>
            <person name="Mamidi S."/>
            <person name="Sreedasyam A."/>
            <person name="Shu S."/>
            <person name="Feldman M."/>
            <person name="Wu J."/>
            <person name="Yu Y."/>
            <person name="Chen C."/>
            <person name="Johnson J."/>
            <person name="Rokhsar D."/>
            <person name="Baxter I."/>
            <person name="Schmutz J."/>
            <person name="Brutnell T."/>
            <person name="Kellogg E."/>
        </authorList>
    </citation>
    <scope>NUCLEOTIDE SEQUENCE [LARGE SCALE GENOMIC DNA]</scope>
</reference>
<proteinExistence type="predicted"/>
<protein>
    <submittedName>
        <fullName evidence="2">Uncharacterized protein</fullName>
    </submittedName>
</protein>
<dbReference type="AlphaFoldDB" id="A0A4U6UQK0"/>
<evidence type="ECO:0000256" key="1">
    <source>
        <dbReference type="SAM" id="MobiDB-lite"/>
    </source>
</evidence>
<name>A0A4U6UQK0_SETVI</name>
<keyword evidence="3" id="KW-1185">Reference proteome</keyword>
<evidence type="ECO:0000313" key="2">
    <source>
        <dbReference type="EMBL" id="TKW17565.1"/>
    </source>
</evidence>
<feature type="region of interest" description="Disordered" evidence="1">
    <location>
        <begin position="95"/>
        <end position="158"/>
    </location>
</feature>